<feature type="transmembrane region" description="Helical" evidence="6">
    <location>
        <begin position="87"/>
        <end position="110"/>
    </location>
</feature>
<dbReference type="EMBL" id="FQUG01000005">
    <property type="protein sequence ID" value="SHE92709.1"/>
    <property type="molecule type" value="Genomic_DNA"/>
</dbReference>
<reference evidence="7 8" key="1">
    <citation type="submission" date="2016-11" db="EMBL/GenBank/DDBJ databases">
        <authorList>
            <person name="Jaros S."/>
            <person name="Januszkiewicz K."/>
            <person name="Wedrychowicz H."/>
        </authorList>
    </citation>
    <scope>NUCLEOTIDE SEQUENCE [LARGE SCALE GENOMIC DNA]</scope>
    <source>
        <strain evidence="7 8">DSM 10502</strain>
    </source>
</reference>
<keyword evidence="8" id="KW-1185">Reference proteome</keyword>
<evidence type="ECO:0000256" key="5">
    <source>
        <dbReference type="ARBA" id="ARBA00023136"/>
    </source>
</evidence>
<name>A0A1M4XGS6_9FIRM</name>
<accession>A0A1M4XGS6</accession>
<sequence length="115" mass="12734">MIHLLAVCTLIFFFVLLFQGRGELIGALFVGYFTAALCCWTMTNRMSGAAFDEKKAVRQFRRGPFIRFGSLAAILAIMAKISSSAFFVTIVGYFLFMFLAFGCLIASRFLKSGGN</sequence>
<evidence type="ECO:0000313" key="8">
    <source>
        <dbReference type="Proteomes" id="UP000184404"/>
    </source>
</evidence>
<evidence type="ECO:0000256" key="3">
    <source>
        <dbReference type="ARBA" id="ARBA00022692"/>
    </source>
</evidence>
<evidence type="ECO:0000256" key="6">
    <source>
        <dbReference type="SAM" id="Phobius"/>
    </source>
</evidence>
<keyword evidence="3 6" id="KW-0812">Transmembrane</keyword>
<protein>
    <submittedName>
        <fullName evidence="7">ATP synthase I chain</fullName>
    </submittedName>
</protein>
<organism evidence="7 8">
    <name type="scientific">Schwartzia succinivorans DSM 10502</name>
    <dbReference type="NCBI Taxonomy" id="1123243"/>
    <lineage>
        <taxon>Bacteria</taxon>
        <taxon>Bacillati</taxon>
        <taxon>Bacillota</taxon>
        <taxon>Negativicutes</taxon>
        <taxon>Selenomonadales</taxon>
        <taxon>Selenomonadaceae</taxon>
        <taxon>Schwartzia</taxon>
    </lineage>
</organism>
<keyword evidence="4 6" id="KW-1133">Transmembrane helix</keyword>
<evidence type="ECO:0000313" key="7">
    <source>
        <dbReference type="EMBL" id="SHE92709.1"/>
    </source>
</evidence>
<keyword evidence="5 6" id="KW-0472">Membrane</keyword>
<comment type="subcellular location">
    <subcellularLocation>
        <location evidence="1">Cell membrane</location>
        <topology evidence="1">Multi-pass membrane protein</topology>
    </subcellularLocation>
</comment>
<evidence type="ECO:0000256" key="4">
    <source>
        <dbReference type="ARBA" id="ARBA00022989"/>
    </source>
</evidence>
<dbReference type="AlphaFoldDB" id="A0A1M4XGS6"/>
<dbReference type="GO" id="GO:0005886">
    <property type="term" value="C:plasma membrane"/>
    <property type="evidence" value="ECO:0007669"/>
    <property type="project" value="UniProtKB-SubCell"/>
</dbReference>
<feature type="transmembrane region" description="Helical" evidence="6">
    <location>
        <begin position="32"/>
        <end position="52"/>
    </location>
</feature>
<feature type="transmembrane region" description="Helical" evidence="6">
    <location>
        <begin position="64"/>
        <end position="81"/>
    </location>
</feature>
<dbReference type="InterPro" id="IPR005598">
    <property type="entry name" value="ATP_synth_I"/>
</dbReference>
<dbReference type="Proteomes" id="UP000184404">
    <property type="component" value="Unassembled WGS sequence"/>
</dbReference>
<evidence type="ECO:0000256" key="1">
    <source>
        <dbReference type="ARBA" id="ARBA00004651"/>
    </source>
</evidence>
<evidence type="ECO:0000256" key="2">
    <source>
        <dbReference type="ARBA" id="ARBA00022475"/>
    </source>
</evidence>
<dbReference type="STRING" id="1123243.SAMN02745190_01482"/>
<dbReference type="Pfam" id="PF03899">
    <property type="entry name" value="ATP-synt_I"/>
    <property type="match status" value="1"/>
</dbReference>
<gene>
    <name evidence="7" type="ORF">SAMN02745190_01482</name>
</gene>
<proteinExistence type="predicted"/>
<keyword evidence="2" id="KW-1003">Cell membrane</keyword>